<dbReference type="GO" id="GO:0008270">
    <property type="term" value="F:zinc ion binding"/>
    <property type="evidence" value="ECO:0007669"/>
    <property type="project" value="UniProtKB-KW"/>
</dbReference>
<evidence type="ECO:0000256" key="15">
    <source>
        <dbReference type="PIRNR" id="PIRNR038074"/>
    </source>
</evidence>
<dbReference type="PIRSF" id="PIRSF038074">
    <property type="entry name" value="Peroxisome_assembly_p12"/>
    <property type="match status" value="1"/>
</dbReference>
<dbReference type="GO" id="GO:1990429">
    <property type="term" value="C:peroxisomal importomer complex"/>
    <property type="evidence" value="ECO:0007669"/>
    <property type="project" value="TreeGrafter"/>
</dbReference>
<reference evidence="17" key="1">
    <citation type="submission" date="2015-11" db="EMBL/GenBank/DDBJ databases">
        <title>De novo transcriptome assembly of four potential Pierce s Disease insect vectors from Arizona vineyards.</title>
        <authorList>
            <person name="Tassone E.E."/>
        </authorList>
    </citation>
    <scope>NUCLEOTIDE SEQUENCE</scope>
</reference>
<dbReference type="Pfam" id="PF04757">
    <property type="entry name" value="Pex2_Pex12"/>
    <property type="match status" value="1"/>
</dbReference>
<keyword evidence="6" id="KW-0812">Transmembrane</keyword>
<comment type="subcellular location">
    <subcellularLocation>
        <location evidence="1">Peroxisome membrane</location>
        <topology evidence="1">Multi-pass membrane protein</topology>
    </subcellularLocation>
</comment>
<dbReference type="SMART" id="SM00184">
    <property type="entry name" value="RING"/>
    <property type="match status" value="1"/>
</dbReference>
<keyword evidence="12 15" id="KW-0472">Membrane</keyword>
<keyword evidence="10" id="KW-0653">Protein transport</keyword>
<evidence type="ECO:0000313" key="17">
    <source>
        <dbReference type="EMBL" id="JAT07950.1"/>
    </source>
</evidence>
<dbReference type="PANTHER" id="PTHR12888">
    <property type="entry name" value="PEROXISOME ASSEMBLY PROTEIN 12 PEROXIN-12"/>
    <property type="match status" value="1"/>
</dbReference>
<evidence type="ECO:0000256" key="13">
    <source>
        <dbReference type="ARBA" id="ARBA00023140"/>
    </source>
</evidence>
<evidence type="ECO:0000259" key="16">
    <source>
        <dbReference type="SMART" id="SM00184"/>
    </source>
</evidence>
<evidence type="ECO:0000256" key="4">
    <source>
        <dbReference type="ARBA" id="ARBA00018980"/>
    </source>
</evidence>
<protein>
    <recommendedName>
        <fullName evidence="4 15">Peroxisome assembly protein 12</fullName>
    </recommendedName>
    <alternativeName>
        <fullName evidence="14 15">Peroxin-12</fullName>
    </alternativeName>
</protein>
<evidence type="ECO:0000256" key="10">
    <source>
        <dbReference type="ARBA" id="ARBA00022927"/>
    </source>
</evidence>
<gene>
    <name evidence="17" type="ORF">g.25418</name>
</gene>
<dbReference type="SUPFAM" id="SSF57850">
    <property type="entry name" value="RING/U-box"/>
    <property type="match status" value="1"/>
</dbReference>
<keyword evidence="8" id="KW-0863">Zinc-finger</keyword>
<dbReference type="GO" id="GO:0004842">
    <property type="term" value="F:ubiquitin-protein transferase activity"/>
    <property type="evidence" value="ECO:0007669"/>
    <property type="project" value="TreeGrafter"/>
</dbReference>
<organism evidence="17">
    <name type="scientific">Graphocephala atropunctata</name>
    <dbReference type="NCBI Taxonomy" id="36148"/>
    <lineage>
        <taxon>Eukaryota</taxon>
        <taxon>Metazoa</taxon>
        <taxon>Ecdysozoa</taxon>
        <taxon>Arthropoda</taxon>
        <taxon>Hexapoda</taxon>
        <taxon>Insecta</taxon>
        <taxon>Pterygota</taxon>
        <taxon>Neoptera</taxon>
        <taxon>Paraneoptera</taxon>
        <taxon>Hemiptera</taxon>
        <taxon>Auchenorrhyncha</taxon>
        <taxon>Membracoidea</taxon>
        <taxon>Cicadellidae</taxon>
        <taxon>Cicadellinae</taxon>
        <taxon>Cicadellini</taxon>
        <taxon>Graphocephala</taxon>
    </lineage>
</organism>
<keyword evidence="9" id="KW-0862">Zinc</keyword>
<proteinExistence type="inferred from homology"/>
<comment type="function">
    <text evidence="15">Component of a retrotranslocation channel required for peroxisome organization by mediating export of the PEX5 receptor from peroxisomes to the cytosol, thereby promoting PEX5 recycling.</text>
</comment>
<dbReference type="AlphaFoldDB" id="A0A1B6K936"/>
<comment type="similarity">
    <text evidence="3 15">Belongs to the pex2/pex10/pex12 family.</text>
</comment>
<dbReference type="CDD" id="cd16451">
    <property type="entry name" value="mRING_PEX12"/>
    <property type="match status" value="1"/>
</dbReference>
<keyword evidence="5" id="KW-0813">Transport</keyword>
<evidence type="ECO:0000256" key="1">
    <source>
        <dbReference type="ARBA" id="ARBA00004585"/>
    </source>
</evidence>
<keyword evidence="13 15" id="KW-0576">Peroxisome</keyword>
<sequence>MAEKAAHITSFHQARPSIFELIAQESLSGLLYPSFKIIVQFLESSNSQRYHWLSDWNEEVFLGINGLLQLHYLNTKGASFSESFYSLCRVPSTGQNTKLSDKAKYWSLICLVVLPYVSRKIDKYVVELQTLRVGRVVNGCRRAAVASWQTVTLVQYLLYLTGRVAAHSPLLSAGNLSLQYCAEQPSQPFSWSECFSSPRACVKLVSDSMTQGLQLAAFFLQCLQWYHSDQLSHDKVSSFIPPPPEVAEVDGSNSAVCPVCKEPCKIETVLMTSGYVFCYRCVREAVISNQKCPVTNLPTSLDELVRLYPNK</sequence>
<keyword evidence="11" id="KW-1133">Transmembrane helix</keyword>
<evidence type="ECO:0000256" key="7">
    <source>
        <dbReference type="ARBA" id="ARBA00022723"/>
    </source>
</evidence>
<evidence type="ECO:0000256" key="8">
    <source>
        <dbReference type="ARBA" id="ARBA00022771"/>
    </source>
</evidence>
<dbReference type="GO" id="GO:0005778">
    <property type="term" value="C:peroxisomal membrane"/>
    <property type="evidence" value="ECO:0007669"/>
    <property type="project" value="UniProtKB-SubCell"/>
</dbReference>
<evidence type="ECO:0000256" key="2">
    <source>
        <dbReference type="ARBA" id="ARBA00004906"/>
    </source>
</evidence>
<dbReference type="InterPro" id="IPR017375">
    <property type="entry name" value="PEX12"/>
</dbReference>
<comment type="pathway">
    <text evidence="2">Protein modification; protein ubiquitination.</text>
</comment>
<dbReference type="PANTHER" id="PTHR12888:SF0">
    <property type="entry name" value="PEROXISOME ASSEMBLY PROTEIN 12"/>
    <property type="match status" value="1"/>
</dbReference>
<dbReference type="GO" id="GO:0006513">
    <property type="term" value="P:protein monoubiquitination"/>
    <property type="evidence" value="ECO:0007669"/>
    <property type="project" value="TreeGrafter"/>
</dbReference>
<dbReference type="InterPro" id="IPR006845">
    <property type="entry name" value="Pex_N"/>
</dbReference>
<evidence type="ECO:0000256" key="6">
    <source>
        <dbReference type="ARBA" id="ARBA00022692"/>
    </source>
</evidence>
<name>A0A1B6K936_9HEMI</name>
<dbReference type="EMBL" id="GEBQ01032027">
    <property type="protein sequence ID" value="JAT07950.1"/>
    <property type="molecule type" value="Transcribed_RNA"/>
</dbReference>
<dbReference type="InterPro" id="IPR001841">
    <property type="entry name" value="Znf_RING"/>
</dbReference>
<dbReference type="InterPro" id="IPR013083">
    <property type="entry name" value="Znf_RING/FYVE/PHD"/>
</dbReference>
<dbReference type="GO" id="GO:0016558">
    <property type="term" value="P:protein import into peroxisome matrix"/>
    <property type="evidence" value="ECO:0007669"/>
    <property type="project" value="UniProtKB-UniRule"/>
</dbReference>
<feature type="domain" description="RING-type" evidence="16">
    <location>
        <begin position="257"/>
        <end position="295"/>
    </location>
</feature>
<evidence type="ECO:0000256" key="12">
    <source>
        <dbReference type="ARBA" id="ARBA00023136"/>
    </source>
</evidence>
<evidence type="ECO:0000256" key="3">
    <source>
        <dbReference type="ARBA" id="ARBA00008704"/>
    </source>
</evidence>
<evidence type="ECO:0000256" key="11">
    <source>
        <dbReference type="ARBA" id="ARBA00022989"/>
    </source>
</evidence>
<keyword evidence="7" id="KW-0479">Metal-binding</keyword>
<dbReference type="Gene3D" id="3.30.40.10">
    <property type="entry name" value="Zinc/RING finger domain, C3HC4 (zinc finger)"/>
    <property type="match status" value="1"/>
</dbReference>
<evidence type="ECO:0000256" key="14">
    <source>
        <dbReference type="ARBA" id="ARBA00029692"/>
    </source>
</evidence>
<accession>A0A1B6K936</accession>
<evidence type="ECO:0000256" key="9">
    <source>
        <dbReference type="ARBA" id="ARBA00022833"/>
    </source>
</evidence>
<evidence type="ECO:0000256" key="5">
    <source>
        <dbReference type="ARBA" id="ARBA00022448"/>
    </source>
</evidence>